<dbReference type="Proteomes" id="UP000245959">
    <property type="component" value="Unassembled WGS sequence"/>
</dbReference>
<sequence length="489" mass="55725">MTRTISIFSAAVLSLSLFGTGIDNAPLLPKWVEDSEVKLERLSEDATASTDWVKSLIIVEANVATASTDGTLAGMSRVLDHLEETGVNGLWLTPVNERPHYGNFGIHTLNSALTGTGDIPEQWRRVRAFVQEAHRRNIRVFFDVVSWGVTKDAPLYREKPEWFKGALPAYNGWEWNWKNPELREWFASRLVEFLLVTGADGFRCDSSPGYAGYGPFREARKRLLDFGRKVIFLSEHPSERRGVFDFDQLSIMYDGGNTGTRFPCRIFMQENIVGLIKSGRRLGNVDSQFNGGKVNLDGGRERFYSFPLSNHDNRQPQPPFSAVEFGYQALFSPLIPIWYLGAEWRNPVDGKGWSWDLPVRWDLLDDEREFFELVKRMIRIRRSYPEIFEYFPASLRDANICKVATDRPEELQAYARYRNGKAILIVPNNRKEPATFRISIPYREARIAGDGIAVTDLLNDRRLASGRPDSFSVEIPAETPGVYLIAPER</sequence>
<evidence type="ECO:0000259" key="2">
    <source>
        <dbReference type="SMART" id="SM00642"/>
    </source>
</evidence>
<proteinExistence type="predicted"/>
<feature type="chain" id="PRO_5015407932" evidence="1">
    <location>
        <begin position="26"/>
        <end position="489"/>
    </location>
</feature>
<dbReference type="SUPFAM" id="SSF51445">
    <property type="entry name" value="(Trans)glycosidases"/>
    <property type="match status" value="1"/>
</dbReference>
<keyword evidence="1" id="KW-0732">Signal</keyword>
<organism evidence="3 4">
    <name type="scientific">Victivallis vadensis</name>
    <dbReference type="NCBI Taxonomy" id="172901"/>
    <lineage>
        <taxon>Bacteria</taxon>
        <taxon>Pseudomonadati</taxon>
        <taxon>Lentisphaerota</taxon>
        <taxon>Lentisphaeria</taxon>
        <taxon>Victivallales</taxon>
        <taxon>Victivallaceae</taxon>
        <taxon>Victivallis</taxon>
    </lineage>
</organism>
<gene>
    <name evidence="3" type="ORF">C8D82_101242</name>
</gene>
<dbReference type="RefSeq" id="WP_116882432.1">
    <property type="nucleotide sequence ID" value="NZ_CABMMC010000075.1"/>
</dbReference>
<dbReference type="Gene3D" id="3.20.20.80">
    <property type="entry name" value="Glycosidases"/>
    <property type="match status" value="1"/>
</dbReference>
<feature type="domain" description="Glycosyl hydrolase family 13 catalytic" evidence="2">
    <location>
        <begin position="56"/>
        <end position="381"/>
    </location>
</feature>
<dbReference type="InterPro" id="IPR017853">
    <property type="entry name" value="GH"/>
</dbReference>
<keyword evidence="4" id="KW-1185">Reference proteome</keyword>
<dbReference type="OrthoDB" id="9805159at2"/>
<protein>
    <submittedName>
        <fullName evidence="3">Alpha amylase catalytic subunit</fullName>
    </submittedName>
</protein>
<evidence type="ECO:0000313" key="4">
    <source>
        <dbReference type="Proteomes" id="UP000245959"/>
    </source>
</evidence>
<dbReference type="EMBL" id="QEKH01000001">
    <property type="protein sequence ID" value="PVY46042.1"/>
    <property type="molecule type" value="Genomic_DNA"/>
</dbReference>
<evidence type="ECO:0000313" key="3">
    <source>
        <dbReference type="EMBL" id="PVY46042.1"/>
    </source>
</evidence>
<reference evidence="3 4" key="1">
    <citation type="submission" date="2018-04" db="EMBL/GenBank/DDBJ databases">
        <title>Genomic Encyclopedia of Type Strains, Phase IV (KMG-IV): sequencing the most valuable type-strain genomes for metagenomic binning, comparative biology and taxonomic classification.</title>
        <authorList>
            <person name="Goeker M."/>
        </authorList>
    </citation>
    <scope>NUCLEOTIDE SEQUENCE [LARGE SCALE GENOMIC DNA]</scope>
    <source>
        <strain evidence="3 4">DSM 14823</strain>
    </source>
</reference>
<dbReference type="GO" id="GO:0005975">
    <property type="term" value="P:carbohydrate metabolic process"/>
    <property type="evidence" value="ECO:0007669"/>
    <property type="project" value="InterPro"/>
</dbReference>
<feature type="signal peptide" evidence="1">
    <location>
        <begin position="1"/>
        <end position="25"/>
    </location>
</feature>
<name>A0A2U1BBM7_9BACT</name>
<dbReference type="AlphaFoldDB" id="A0A2U1BBM7"/>
<evidence type="ECO:0000256" key="1">
    <source>
        <dbReference type="SAM" id="SignalP"/>
    </source>
</evidence>
<comment type="caution">
    <text evidence="3">The sequence shown here is derived from an EMBL/GenBank/DDBJ whole genome shotgun (WGS) entry which is preliminary data.</text>
</comment>
<accession>A0A2U1BBM7</accession>
<dbReference type="PANTHER" id="PTHR10357">
    <property type="entry name" value="ALPHA-AMYLASE FAMILY MEMBER"/>
    <property type="match status" value="1"/>
</dbReference>
<dbReference type="SMART" id="SM00642">
    <property type="entry name" value="Aamy"/>
    <property type="match status" value="1"/>
</dbReference>
<dbReference type="Pfam" id="PF00128">
    <property type="entry name" value="Alpha-amylase"/>
    <property type="match status" value="1"/>
</dbReference>
<dbReference type="GeneID" id="78293769"/>
<dbReference type="InterPro" id="IPR006047">
    <property type="entry name" value="GH13_cat_dom"/>
</dbReference>